<sequence length="31" mass="3591">MIWNLLLTRLFFFSGVGENKGFVVCKKKMAI</sequence>
<reference evidence="1" key="2">
    <citation type="journal article" date="2023" name="Int. J. Mol. Sci.">
        <title>De Novo Assembly and Annotation of 11 Diverse Shrub Willow (Salix) Genomes Reveals Novel Gene Organization in Sex-Linked Regions.</title>
        <authorList>
            <person name="Hyden B."/>
            <person name="Feng K."/>
            <person name="Yates T.B."/>
            <person name="Jawdy S."/>
            <person name="Cereghino C."/>
            <person name="Smart L.B."/>
            <person name="Muchero W."/>
        </authorList>
    </citation>
    <scope>NUCLEOTIDE SEQUENCE</scope>
    <source>
        <tissue evidence="1">Shoot tip</tissue>
    </source>
</reference>
<reference evidence="1" key="1">
    <citation type="submission" date="2022-11" db="EMBL/GenBank/DDBJ databases">
        <authorList>
            <person name="Hyden B.L."/>
            <person name="Feng K."/>
            <person name="Yates T."/>
            <person name="Jawdy S."/>
            <person name="Smart L.B."/>
            <person name="Muchero W."/>
        </authorList>
    </citation>
    <scope>NUCLEOTIDE SEQUENCE</scope>
    <source>
        <tissue evidence="1">Shoot tip</tissue>
    </source>
</reference>
<dbReference type="OrthoDB" id="1932208at2759"/>
<dbReference type="AlphaFoldDB" id="A0A9Q0TH13"/>
<evidence type="ECO:0000313" key="1">
    <source>
        <dbReference type="EMBL" id="KAJ6711531.1"/>
    </source>
</evidence>
<accession>A0A9Q0TH13</accession>
<dbReference type="Proteomes" id="UP001151532">
    <property type="component" value="Chromosome 1"/>
</dbReference>
<comment type="caution">
    <text evidence="1">The sequence shown here is derived from an EMBL/GenBank/DDBJ whole genome shotgun (WGS) entry which is preliminary data.</text>
</comment>
<gene>
    <name evidence="1" type="ORF">OIU79_007884</name>
</gene>
<evidence type="ECO:0000313" key="2">
    <source>
        <dbReference type="Proteomes" id="UP001151532"/>
    </source>
</evidence>
<keyword evidence="2" id="KW-1185">Reference proteome</keyword>
<proteinExistence type="predicted"/>
<name>A0A9Q0TH13_SALPP</name>
<feature type="non-terminal residue" evidence="1">
    <location>
        <position position="31"/>
    </location>
</feature>
<organism evidence="1 2">
    <name type="scientific">Salix purpurea</name>
    <name type="common">Purple osier willow</name>
    <dbReference type="NCBI Taxonomy" id="77065"/>
    <lineage>
        <taxon>Eukaryota</taxon>
        <taxon>Viridiplantae</taxon>
        <taxon>Streptophyta</taxon>
        <taxon>Embryophyta</taxon>
        <taxon>Tracheophyta</taxon>
        <taxon>Spermatophyta</taxon>
        <taxon>Magnoliopsida</taxon>
        <taxon>eudicotyledons</taxon>
        <taxon>Gunneridae</taxon>
        <taxon>Pentapetalae</taxon>
        <taxon>rosids</taxon>
        <taxon>fabids</taxon>
        <taxon>Malpighiales</taxon>
        <taxon>Salicaceae</taxon>
        <taxon>Saliceae</taxon>
        <taxon>Salix</taxon>
    </lineage>
</organism>
<dbReference type="EMBL" id="JAPFFK010000015">
    <property type="protein sequence ID" value="KAJ6711531.1"/>
    <property type="molecule type" value="Genomic_DNA"/>
</dbReference>
<protein>
    <submittedName>
        <fullName evidence="1">Uncharacterized protein</fullName>
    </submittedName>
</protein>